<dbReference type="InterPro" id="IPR053745">
    <property type="entry name" value="Viral_Tail_Comp_sf"/>
</dbReference>
<proteinExistence type="predicted"/>
<dbReference type="EMBL" id="JAVAJI010000003">
    <property type="protein sequence ID" value="MDP4544111.1"/>
    <property type="molecule type" value="Genomic_DNA"/>
</dbReference>
<dbReference type="InterPro" id="IPR021508">
    <property type="entry name" value="Gp17-like"/>
</dbReference>
<reference evidence="1 2" key="1">
    <citation type="submission" date="2023-08" db="EMBL/GenBank/DDBJ databases">
        <authorList>
            <person name="Kumar R."/>
        </authorList>
    </citation>
    <scope>NUCLEOTIDE SEQUENCE [LARGE SCALE GENOMIC DNA]</scope>
    <source>
        <strain evidence="1 2">LUR13</strain>
    </source>
</reference>
<sequence length="120" mass="13481">MSFLPIYRTLKADASLAALIDVESKAFEDIAPPGTTTPYIVWQTISGHANNHLDEPANFDDTQYQLMVYATDAKTAYELRDACRAALEKESWVSNPSISLYDSKAKLYGRGFDANWILER</sequence>
<organism evidence="1 2">
    <name type="scientific">Psychrobacter faecalis</name>
    <dbReference type="NCBI Taxonomy" id="180588"/>
    <lineage>
        <taxon>Bacteria</taxon>
        <taxon>Pseudomonadati</taxon>
        <taxon>Pseudomonadota</taxon>
        <taxon>Gammaproteobacteria</taxon>
        <taxon>Moraxellales</taxon>
        <taxon>Moraxellaceae</taxon>
        <taxon>Psychrobacter</taxon>
    </lineage>
</organism>
<dbReference type="RefSeq" id="WP_305935508.1">
    <property type="nucleotide sequence ID" value="NZ_JAVAJI010000003.1"/>
</dbReference>
<dbReference type="Gene3D" id="3.30.2000.30">
    <property type="match status" value="1"/>
</dbReference>
<dbReference type="Proteomes" id="UP001228171">
    <property type="component" value="Unassembled WGS sequence"/>
</dbReference>
<gene>
    <name evidence="1" type="ORF">Q8P09_03335</name>
</gene>
<accession>A0ABT9HEC5</accession>
<name>A0ABT9HEC5_9GAMM</name>
<keyword evidence="2" id="KW-1185">Reference proteome</keyword>
<protein>
    <submittedName>
        <fullName evidence="1">DUF3168 domain-containing protein</fullName>
    </submittedName>
</protein>
<evidence type="ECO:0000313" key="2">
    <source>
        <dbReference type="Proteomes" id="UP001228171"/>
    </source>
</evidence>
<evidence type="ECO:0000313" key="1">
    <source>
        <dbReference type="EMBL" id="MDP4544111.1"/>
    </source>
</evidence>
<dbReference type="Pfam" id="PF11367">
    <property type="entry name" value="Tail_completion_gp17"/>
    <property type="match status" value="1"/>
</dbReference>
<comment type="caution">
    <text evidence="1">The sequence shown here is derived from an EMBL/GenBank/DDBJ whole genome shotgun (WGS) entry which is preliminary data.</text>
</comment>